<name>A0ABR2W288_9FUNG</name>
<comment type="caution">
    <text evidence="1">The sequence shown here is derived from an EMBL/GenBank/DDBJ whole genome shotgun (WGS) entry which is preliminary data.</text>
</comment>
<dbReference type="Proteomes" id="UP001479436">
    <property type="component" value="Unassembled WGS sequence"/>
</dbReference>
<evidence type="ECO:0000313" key="1">
    <source>
        <dbReference type="EMBL" id="KAK9717643.1"/>
    </source>
</evidence>
<evidence type="ECO:0008006" key="3">
    <source>
        <dbReference type="Google" id="ProtNLM"/>
    </source>
</evidence>
<keyword evidence="2" id="KW-1185">Reference proteome</keyword>
<proteinExistence type="predicted"/>
<dbReference type="EMBL" id="JASJQH010007130">
    <property type="protein sequence ID" value="KAK9717643.1"/>
    <property type="molecule type" value="Genomic_DNA"/>
</dbReference>
<organism evidence="1 2">
    <name type="scientific">Basidiobolus ranarum</name>
    <dbReference type="NCBI Taxonomy" id="34480"/>
    <lineage>
        <taxon>Eukaryota</taxon>
        <taxon>Fungi</taxon>
        <taxon>Fungi incertae sedis</taxon>
        <taxon>Zoopagomycota</taxon>
        <taxon>Entomophthoromycotina</taxon>
        <taxon>Basidiobolomycetes</taxon>
        <taxon>Basidiobolales</taxon>
        <taxon>Basidiobolaceae</taxon>
        <taxon>Basidiobolus</taxon>
    </lineage>
</organism>
<protein>
    <recommendedName>
        <fullName evidence="3">Transposase</fullName>
    </recommendedName>
</protein>
<accession>A0ABR2W288</accession>
<evidence type="ECO:0000313" key="2">
    <source>
        <dbReference type="Proteomes" id="UP001479436"/>
    </source>
</evidence>
<gene>
    <name evidence="1" type="ORF">K7432_006042</name>
</gene>
<reference evidence="1 2" key="1">
    <citation type="submission" date="2023-04" db="EMBL/GenBank/DDBJ databases">
        <title>Genome of Basidiobolus ranarum AG-B5.</title>
        <authorList>
            <person name="Stajich J.E."/>
            <person name="Carter-House D."/>
            <person name="Gryganskyi A."/>
        </authorList>
    </citation>
    <scope>NUCLEOTIDE SEQUENCE [LARGE SCALE GENOMIC DNA]</scope>
    <source>
        <strain evidence="1 2">AG-B5</strain>
    </source>
</reference>
<sequence length="52" mass="5756">MTSAFIGLHSVLACQSCGMLWNRDVNAAENIHNISHEILSGKVRPSPFCRSR</sequence>